<evidence type="ECO:0000256" key="7">
    <source>
        <dbReference type="ARBA" id="ARBA00023136"/>
    </source>
</evidence>
<evidence type="ECO:0000313" key="9">
    <source>
        <dbReference type="EMBL" id="MDR6214949.1"/>
    </source>
</evidence>
<sequence length="302" mass="33318">MFKGLIASVLASALFGAMYYLSPLLAPLDGEQIFGWRVLLTLPFTTALLLWQGQGARVRTLLLRVWRLPSLALALGLLLSAALLGVQLWLFMWAPLHGRALPVSLGYFLLPLMMVLTGRVLYRERLTPAQQAAAVLAAAGVLYELVRAGSMSWETWLVALGYPVYFVLRRRLGTDHLCGHWVDMVLMLPAALWFMLRDPSSLPLAAGQAHLWTLLPAMGALSGVALALYMAASRLLPLGLFGLLSYVEPVLLVLVALLLGEGVARAQWPMYGFILAAVVAMMVDGIWRLLRERRTRRALRTC</sequence>
<dbReference type="EMBL" id="JAVIZX010000001">
    <property type="protein sequence ID" value="MDR6214949.1"/>
    <property type="molecule type" value="Genomic_DNA"/>
</dbReference>
<evidence type="ECO:0000256" key="5">
    <source>
        <dbReference type="ARBA" id="ARBA00022692"/>
    </source>
</evidence>
<feature type="transmembrane region" description="Helical" evidence="8">
    <location>
        <begin position="71"/>
        <end position="94"/>
    </location>
</feature>
<dbReference type="InterPro" id="IPR037185">
    <property type="entry name" value="EmrE-like"/>
</dbReference>
<organism evidence="9 10">
    <name type="scientific">Paracidovorax wautersii</name>
    <dbReference type="NCBI Taxonomy" id="1177982"/>
    <lineage>
        <taxon>Bacteria</taxon>
        <taxon>Pseudomonadati</taxon>
        <taxon>Pseudomonadota</taxon>
        <taxon>Betaproteobacteria</taxon>
        <taxon>Burkholderiales</taxon>
        <taxon>Comamonadaceae</taxon>
        <taxon>Paracidovorax</taxon>
    </lineage>
</organism>
<keyword evidence="10" id="KW-1185">Reference proteome</keyword>
<evidence type="ECO:0000256" key="3">
    <source>
        <dbReference type="ARBA" id="ARBA00022448"/>
    </source>
</evidence>
<comment type="similarity">
    <text evidence="2">Belongs to the EamA transporter family.</text>
</comment>
<evidence type="ECO:0000256" key="8">
    <source>
        <dbReference type="SAM" id="Phobius"/>
    </source>
</evidence>
<evidence type="ECO:0000256" key="2">
    <source>
        <dbReference type="ARBA" id="ARBA00007362"/>
    </source>
</evidence>
<gene>
    <name evidence="9" type="ORF">QE399_002638</name>
</gene>
<evidence type="ECO:0000256" key="6">
    <source>
        <dbReference type="ARBA" id="ARBA00022989"/>
    </source>
</evidence>
<feature type="transmembrane region" description="Helical" evidence="8">
    <location>
        <begin position="33"/>
        <end position="51"/>
    </location>
</feature>
<evidence type="ECO:0000256" key="4">
    <source>
        <dbReference type="ARBA" id="ARBA00022475"/>
    </source>
</evidence>
<feature type="transmembrane region" description="Helical" evidence="8">
    <location>
        <begin position="209"/>
        <end position="231"/>
    </location>
</feature>
<feature type="transmembrane region" description="Helical" evidence="8">
    <location>
        <begin position="180"/>
        <end position="197"/>
    </location>
</feature>
<dbReference type="InterPro" id="IPR004626">
    <property type="entry name" value="RarD"/>
</dbReference>
<proteinExistence type="inferred from homology"/>
<accession>A0ABU1ICJ6</accession>
<protein>
    <submittedName>
        <fullName evidence="9">Chloramphenicol-sensitive protein RarD</fullName>
    </submittedName>
</protein>
<comment type="subcellular location">
    <subcellularLocation>
        <location evidence="1">Cell membrane</location>
        <topology evidence="1">Multi-pass membrane protein</topology>
    </subcellularLocation>
</comment>
<dbReference type="NCBIfam" id="TIGR00688">
    <property type="entry name" value="rarD"/>
    <property type="match status" value="1"/>
</dbReference>
<reference evidence="9 10" key="1">
    <citation type="submission" date="2023-08" db="EMBL/GenBank/DDBJ databases">
        <title>Functional and genomic diversity of the sorghum phyllosphere microbiome.</title>
        <authorList>
            <person name="Shade A."/>
        </authorList>
    </citation>
    <scope>NUCLEOTIDE SEQUENCE [LARGE SCALE GENOMIC DNA]</scope>
    <source>
        <strain evidence="9 10">SORGH_AS_0335</strain>
    </source>
</reference>
<keyword evidence="6 8" id="KW-1133">Transmembrane helix</keyword>
<dbReference type="SUPFAM" id="SSF103481">
    <property type="entry name" value="Multidrug resistance efflux transporter EmrE"/>
    <property type="match status" value="2"/>
</dbReference>
<feature type="transmembrane region" description="Helical" evidence="8">
    <location>
        <begin position="100"/>
        <end position="122"/>
    </location>
</feature>
<keyword evidence="5 8" id="KW-0812">Transmembrane</keyword>
<dbReference type="RefSeq" id="WP_309829248.1">
    <property type="nucleotide sequence ID" value="NZ_JAVIZX010000001.1"/>
</dbReference>
<keyword evidence="7 8" id="KW-0472">Membrane</keyword>
<evidence type="ECO:0000256" key="1">
    <source>
        <dbReference type="ARBA" id="ARBA00004651"/>
    </source>
</evidence>
<keyword evidence="4" id="KW-1003">Cell membrane</keyword>
<keyword evidence="3" id="KW-0813">Transport</keyword>
<feature type="transmembrane region" description="Helical" evidence="8">
    <location>
        <begin position="238"/>
        <end position="259"/>
    </location>
</feature>
<feature type="transmembrane region" description="Helical" evidence="8">
    <location>
        <begin position="271"/>
        <end position="290"/>
    </location>
</feature>
<dbReference type="Proteomes" id="UP001267710">
    <property type="component" value="Unassembled WGS sequence"/>
</dbReference>
<evidence type="ECO:0000313" key="10">
    <source>
        <dbReference type="Proteomes" id="UP001267710"/>
    </source>
</evidence>
<comment type="caution">
    <text evidence="9">The sequence shown here is derived from an EMBL/GenBank/DDBJ whole genome shotgun (WGS) entry which is preliminary data.</text>
</comment>
<name>A0ABU1ICJ6_9BURK</name>